<dbReference type="Proteomes" id="UP001212189">
    <property type="component" value="Chromosome"/>
</dbReference>
<sequence>MRDINKYSDYINEVYLYFELRNKNLLSPLKTAVNLVFWWFFFVPVCFFLFFIYFFILTLIPRRFSHNKNSKVCIARTFATRNKLRFLEKESVVFYKESAFIFSEDNNLYNFHIGFRLRIFLYAFNVFVTDSYKLGFELSSRLDVCAMIRAIGFYIVRFPHKVAFHSYFNFFVKVTSPEIIITGNKEDRFALVEQTVSKKNNVKLICYPHGLEYGVTLPRGVVGDRFYCYSEKTASIYKSIYKATGQEFIFDFKVVKSLLGKSIIKPVSVKPKVVFFPESRGIDVNRKIISILMASKINFYLKLHPLDKFNNYVECGVEESQLIKDFDDAIVGNIVIARKSTVLLEAVYSGSTSCAVLFDSQDMQDFKTQFPSLSDERIMQVKNIAELLEWLVPEESHPE</sequence>
<reference evidence="2 3" key="1">
    <citation type="submission" date="2022-12" db="EMBL/GenBank/DDBJ databases">
        <title>Coexistence and Characterization of a Novel Tigecycline Resistance gene tet(X) variant and blaNDM-1 in a Pseudomonas caeni Isolate of Chicken Origin.</title>
        <authorList>
            <person name="Lu X."/>
            <person name="Zhang L."/>
            <person name="Li R."/>
            <person name="Wang Z."/>
        </authorList>
    </citation>
    <scope>NUCLEOTIDE SEQUENCE [LARGE SCALE GENOMIC DNA]</scope>
    <source>
        <strain evidence="2 3">CE14</strain>
    </source>
</reference>
<evidence type="ECO:0000256" key="1">
    <source>
        <dbReference type="SAM" id="Phobius"/>
    </source>
</evidence>
<evidence type="ECO:0000313" key="2">
    <source>
        <dbReference type="EMBL" id="WBE25067.1"/>
    </source>
</evidence>
<accession>A0AAE9VPC8</accession>
<keyword evidence="1" id="KW-1133">Transmembrane helix</keyword>
<dbReference type="RefSeq" id="WP_269818012.1">
    <property type="nucleotide sequence ID" value="NZ_CP114976.1"/>
</dbReference>
<keyword evidence="3" id="KW-1185">Reference proteome</keyword>
<protein>
    <submittedName>
        <fullName evidence="2">Uncharacterized protein</fullName>
    </submittedName>
</protein>
<keyword evidence="1" id="KW-0812">Transmembrane</keyword>
<keyword evidence="1" id="KW-0472">Membrane</keyword>
<gene>
    <name evidence="2" type="ORF">O6P33_12015</name>
</gene>
<name>A0AAE9VPC8_9GAMM</name>
<proteinExistence type="predicted"/>
<dbReference type="KEGG" id="dce:O6P33_12015"/>
<dbReference type="EMBL" id="CP114976">
    <property type="protein sequence ID" value="WBE25067.1"/>
    <property type="molecule type" value="Genomic_DNA"/>
</dbReference>
<evidence type="ECO:0000313" key="3">
    <source>
        <dbReference type="Proteomes" id="UP001212189"/>
    </source>
</evidence>
<organism evidence="2 3">
    <name type="scientific">Denitrificimonas caeni</name>
    <dbReference type="NCBI Taxonomy" id="521720"/>
    <lineage>
        <taxon>Bacteria</taxon>
        <taxon>Pseudomonadati</taxon>
        <taxon>Pseudomonadota</taxon>
        <taxon>Gammaproteobacteria</taxon>
        <taxon>Pseudomonadales</taxon>
        <taxon>Pseudomonadaceae</taxon>
        <taxon>Denitrificimonas</taxon>
    </lineage>
</organism>
<dbReference type="AlphaFoldDB" id="A0AAE9VPC8"/>
<feature type="transmembrane region" description="Helical" evidence="1">
    <location>
        <begin position="36"/>
        <end position="60"/>
    </location>
</feature>